<accession>A0A9Q1HBA3</accession>
<evidence type="ECO:0000313" key="2">
    <source>
        <dbReference type="Proteomes" id="UP001152320"/>
    </source>
</evidence>
<name>A0A9Q1HBA3_HOLLE</name>
<gene>
    <name evidence="1" type="ORF">HOLleu_13755</name>
</gene>
<dbReference type="AlphaFoldDB" id="A0A9Q1HBA3"/>
<sequence>MEYQLWCKKRCLSLLENEMKDRGLNRELVKLHCIIHMEALCARSATLNDVMNVVVKTVNFIRSKGLNPRQFQELLRETEGAYGDLLYYCEVCWFSLGDVLTRVYHLRNEIAEFMELKGMESRCRMDYTTCFPGGH</sequence>
<dbReference type="Proteomes" id="UP001152320">
    <property type="component" value="Chromosome 6"/>
</dbReference>
<dbReference type="PANTHER" id="PTHR45913:SF5">
    <property type="entry name" value="GENERAL TRANSCRIPTION FACTOR II-I REPEAT DOMAIN-CONTAINING PROTEIN 2A-LIKE PROTEIN"/>
    <property type="match status" value="1"/>
</dbReference>
<dbReference type="EMBL" id="JAIZAY010000006">
    <property type="protein sequence ID" value="KAJ8039675.1"/>
    <property type="molecule type" value="Genomic_DNA"/>
</dbReference>
<proteinExistence type="predicted"/>
<comment type="caution">
    <text evidence="1">The sequence shown here is derived from an EMBL/GenBank/DDBJ whole genome shotgun (WGS) entry which is preliminary data.</text>
</comment>
<evidence type="ECO:0000313" key="1">
    <source>
        <dbReference type="EMBL" id="KAJ8039675.1"/>
    </source>
</evidence>
<dbReference type="OrthoDB" id="1101576at2759"/>
<protein>
    <submittedName>
        <fullName evidence="1">General transcription factor II-I repeat domain-containing protein 2A</fullName>
    </submittedName>
</protein>
<reference evidence="1" key="1">
    <citation type="submission" date="2021-10" db="EMBL/GenBank/DDBJ databases">
        <title>Tropical sea cucumber genome reveals ecological adaptation and Cuvierian tubules defense mechanism.</title>
        <authorList>
            <person name="Chen T."/>
        </authorList>
    </citation>
    <scope>NUCLEOTIDE SEQUENCE</scope>
    <source>
        <strain evidence="1">Nanhai2018</strain>
        <tissue evidence="1">Muscle</tissue>
    </source>
</reference>
<dbReference type="PANTHER" id="PTHR45913">
    <property type="entry name" value="EPM2A-INTERACTING PROTEIN 1"/>
    <property type="match status" value="1"/>
</dbReference>
<organism evidence="1 2">
    <name type="scientific">Holothuria leucospilota</name>
    <name type="common">Black long sea cucumber</name>
    <name type="synonym">Mertensiothuria leucospilota</name>
    <dbReference type="NCBI Taxonomy" id="206669"/>
    <lineage>
        <taxon>Eukaryota</taxon>
        <taxon>Metazoa</taxon>
        <taxon>Echinodermata</taxon>
        <taxon>Eleutherozoa</taxon>
        <taxon>Echinozoa</taxon>
        <taxon>Holothuroidea</taxon>
        <taxon>Aspidochirotacea</taxon>
        <taxon>Aspidochirotida</taxon>
        <taxon>Holothuriidae</taxon>
        <taxon>Holothuria</taxon>
    </lineage>
</organism>
<keyword evidence="2" id="KW-1185">Reference proteome</keyword>